<feature type="compositionally biased region" description="Polar residues" evidence="1">
    <location>
        <begin position="88"/>
        <end position="101"/>
    </location>
</feature>
<keyword evidence="3" id="KW-1185">Reference proteome</keyword>
<accession>A0A9Q0KZU1</accession>
<proteinExistence type="predicted"/>
<dbReference type="Proteomes" id="UP001141806">
    <property type="component" value="Unassembled WGS sequence"/>
</dbReference>
<reference evidence="2" key="1">
    <citation type="journal article" date="2023" name="Plant J.">
        <title>The genome of the king protea, Protea cynaroides.</title>
        <authorList>
            <person name="Chang J."/>
            <person name="Duong T.A."/>
            <person name="Schoeman C."/>
            <person name="Ma X."/>
            <person name="Roodt D."/>
            <person name="Barker N."/>
            <person name="Li Z."/>
            <person name="Van de Peer Y."/>
            <person name="Mizrachi E."/>
        </authorList>
    </citation>
    <scope>NUCLEOTIDE SEQUENCE</scope>
    <source>
        <tissue evidence="2">Young leaves</tissue>
    </source>
</reference>
<organism evidence="2 3">
    <name type="scientific">Protea cynaroides</name>
    <dbReference type="NCBI Taxonomy" id="273540"/>
    <lineage>
        <taxon>Eukaryota</taxon>
        <taxon>Viridiplantae</taxon>
        <taxon>Streptophyta</taxon>
        <taxon>Embryophyta</taxon>
        <taxon>Tracheophyta</taxon>
        <taxon>Spermatophyta</taxon>
        <taxon>Magnoliopsida</taxon>
        <taxon>Proteales</taxon>
        <taxon>Proteaceae</taxon>
        <taxon>Protea</taxon>
    </lineage>
</organism>
<evidence type="ECO:0000313" key="2">
    <source>
        <dbReference type="EMBL" id="KAJ4979441.1"/>
    </source>
</evidence>
<dbReference type="OrthoDB" id="2003762at2759"/>
<dbReference type="AlphaFoldDB" id="A0A9Q0KZU1"/>
<name>A0A9Q0KZU1_9MAGN</name>
<protein>
    <submittedName>
        <fullName evidence="2">Uncharacterized protein</fullName>
    </submittedName>
</protein>
<evidence type="ECO:0000256" key="1">
    <source>
        <dbReference type="SAM" id="MobiDB-lite"/>
    </source>
</evidence>
<dbReference type="EMBL" id="JAMYWD010000002">
    <property type="protein sequence ID" value="KAJ4979441.1"/>
    <property type="molecule type" value="Genomic_DNA"/>
</dbReference>
<evidence type="ECO:0000313" key="3">
    <source>
        <dbReference type="Proteomes" id="UP001141806"/>
    </source>
</evidence>
<gene>
    <name evidence="2" type="ORF">NE237_010221</name>
</gene>
<sequence>MPILTLPSPKSFTAAQLAAEPAVKSINDVTRSGRIYQPAHLKVVFSSHTFYLASADAPVKLFWSLVSRPLLPSLLTPLREMLLVPLGGSTTACSGSAPSTRSRAKGNPRL</sequence>
<feature type="region of interest" description="Disordered" evidence="1">
    <location>
        <begin position="88"/>
        <end position="110"/>
    </location>
</feature>
<comment type="caution">
    <text evidence="2">The sequence shown here is derived from an EMBL/GenBank/DDBJ whole genome shotgun (WGS) entry which is preliminary data.</text>
</comment>